<accession>A0ABX2CDU3</accession>
<dbReference type="RefSeq" id="WP_172110483.1">
    <property type="nucleotide sequence ID" value="NZ_JABFDN010000002.1"/>
</dbReference>
<organism evidence="1 2">
    <name type="scientific">Bradyrhizobium aeschynomenes</name>
    <dbReference type="NCBI Taxonomy" id="2734909"/>
    <lineage>
        <taxon>Bacteria</taxon>
        <taxon>Pseudomonadati</taxon>
        <taxon>Pseudomonadota</taxon>
        <taxon>Alphaproteobacteria</taxon>
        <taxon>Hyphomicrobiales</taxon>
        <taxon>Nitrobacteraceae</taxon>
        <taxon>Bradyrhizobium</taxon>
    </lineage>
</organism>
<proteinExistence type="predicted"/>
<dbReference type="Proteomes" id="UP000886476">
    <property type="component" value="Unassembled WGS sequence"/>
</dbReference>
<comment type="caution">
    <text evidence="1">The sequence shown here is derived from an EMBL/GenBank/DDBJ whole genome shotgun (WGS) entry which is preliminary data.</text>
</comment>
<sequence length="453" mass="49209">MRRMHPHVLGLALASAVISSSRLEAATFEPKIEEVCSVRAGTRQSVLDPRKLVSRLLEKNAGISSIDLDSSGEGVVFPDTARALLEPTSFCAGGRCSKGTPASLGLALVELQSFVDRNATGPRTPPYIDTTALNSKPAELRHFLLGRSSSQVLCVLAPDPAPPATVAATALKGPTIAGVEWKDIPHYFALRQNIEDLAIPQDDERFPGVKRASISWMQDRVADRSSFGINLAAGYTVGRLALDEGGRWFGRVTPFLTYDQQLVQASTRTTRAENVGAGFMGDLTLPAFGSGSQNIAAFPKYVRSLSTDAQVLSGNFVYTPMYGIPGVDSIFYLVPEVLSFQFTPKFKVVYNDVREAGSSTLLSPRQRYYWYGPQLSLAVYGEGVLAGFTYTAGYEWYQIVGGPLPNVSLFQTALNYDIGKSKLVSVQLKYQNGRNLDTLEPIDQITLGLGVKY</sequence>
<evidence type="ECO:0000313" key="1">
    <source>
        <dbReference type="EMBL" id="NPU65454.1"/>
    </source>
</evidence>
<reference evidence="1" key="1">
    <citation type="submission" date="2020-05" db="EMBL/GenBank/DDBJ databases">
        <title>Nod-independent and nitrogen-fixing Bradyrhizobium aeschynomene sp. nov. isolated from nodules of Aeschynomene indica.</title>
        <authorList>
            <person name="Zhang Z."/>
        </authorList>
    </citation>
    <scope>NUCLEOTIDE SEQUENCE</scope>
    <source>
        <strain evidence="1">83012</strain>
    </source>
</reference>
<gene>
    <name evidence="1" type="ORF">HL667_10660</name>
</gene>
<evidence type="ECO:0000313" key="2">
    <source>
        <dbReference type="Proteomes" id="UP000886476"/>
    </source>
</evidence>
<protein>
    <submittedName>
        <fullName evidence="1">Uncharacterized protein</fullName>
    </submittedName>
</protein>
<dbReference type="EMBL" id="JABFDN010000002">
    <property type="protein sequence ID" value="NPU65454.1"/>
    <property type="molecule type" value="Genomic_DNA"/>
</dbReference>
<keyword evidence="2" id="KW-1185">Reference proteome</keyword>
<name>A0ABX2CDU3_9BRAD</name>